<evidence type="ECO:0000259" key="12">
    <source>
        <dbReference type="Pfam" id="PF07995"/>
    </source>
</evidence>
<evidence type="ECO:0000256" key="1">
    <source>
        <dbReference type="ARBA" id="ARBA00001931"/>
    </source>
</evidence>
<dbReference type="EMBL" id="EQ973773">
    <property type="protein sequence ID" value="EEF52099.1"/>
    <property type="molecule type" value="Genomic_DNA"/>
</dbReference>
<evidence type="ECO:0000256" key="10">
    <source>
        <dbReference type="ARBA" id="ARBA00061483"/>
    </source>
</evidence>
<sequence>MNFAFGALFLFYAALISFNPQPSTLKDQWRSRENSCKAFGGSSNGTACFSGEPVSFNITETLQPEEGLCLERLENRAYLNMVPHPDGSDRVFLANQQGVVWLVTVPDEDSNKILELDESKPFLNISNQVVHDTETGLMGMAFHPNFARNGRLFLSFNCDKTKQLECSGRCSCNTDVNCDPSKLSSDSGVWPCQYHSVIAEFSANSTALETSFERSADPSEVRRIFTIGLPSKSGHAGQILFGPTDGYLYVMMGDGSRQDDPYNFSQNKKSLLGKIMRLDIDHIPSATEIHHRGFWGNYSIPRDNPYTDDKELAPEIWALGFRNPWRCSFDSERASYFLCGDCGQDQYEEVDKVIKGGNYGWHVYEGPFLLHPASSPEGNASTSSINSIFPVMGYSHDETHKLIGSASITGGYFYRSTTDPCLYGRYLYMDLYAGVIWAGTENPENSGNFITTKISYRCAHESPIQCSFAEGNSLPEIGYVFSLAEDNKKDIYVLTSTGVYRIARPSRCNYTCSKEIRAASDE</sequence>
<keyword evidence="8" id="KW-0325">Glycoprotein</keyword>
<proteinExistence type="inferred from homology"/>
<keyword evidence="9" id="KW-0449">Lipoprotein</keyword>
<protein>
    <submittedName>
        <fullName evidence="13">HIPL1 protein, putative</fullName>
    </submittedName>
</protein>
<dbReference type="InterPro" id="IPR011041">
    <property type="entry name" value="Quinoprot_gluc/sorb_DH_b-prop"/>
</dbReference>
<keyword evidence="5" id="KW-0634">PQQ</keyword>
<evidence type="ECO:0000313" key="14">
    <source>
        <dbReference type="Proteomes" id="UP000008311"/>
    </source>
</evidence>
<dbReference type="eggNOG" id="ENOG502QQKP">
    <property type="taxonomic scope" value="Eukaryota"/>
</dbReference>
<accession>B9R922</accession>
<evidence type="ECO:0000256" key="2">
    <source>
        <dbReference type="ARBA" id="ARBA00004193"/>
    </source>
</evidence>
<dbReference type="SUPFAM" id="SSF50952">
    <property type="entry name" value="Soluble quinoprotein glucose dehydrogenase"/>
    <property type="match status" value="1"/>
</dbReference>
<evidence type="ECO:0000256" key="3">
    <source>
        <dbReference type="ARBA" id="ARBA00022475"/>
    </source>
</evidence>
<keyword evidence="4 11" id="KW-0732">Signal</keyword>
<feature type="signal peptide" evidence="11">
    <location>
        <begin position="1"/>
        <end position="18"/>
    </location>
</feature>
<dbReference type="GO" id="GO:0005886">
    <property type="term" value="C:plasma membrane"/>
    <property type="evidence" value="ECO:0007669"/>
    <property type="project" value="UniProtKB-SubCell"/>
</dbReference>
<evidence type="ECO:0000256" key="7">
    <source>
        <dbReference type="ARBA" id="ARBA00023136"/>
    </source>
</evidence>
<evidence type="ECO:0000256" key="11">
    <source>
        <dbReference type="SAM" id="SignalP"/>
    </source>
</evidence>
<dbReference type="InParanoid" id="B9R922"/>
<keyword evidence="3" id="KW-1003">Cell membrane</keyword>
<comment type="similarity">
    <text evidence="10">Belongs to the PQQ oxidoreductase GdhB family.</text>
</comment>
<evidence type="ECO:0000256" key="9">
    <source>
        <dbReference type="ARBA" id="ARBA00023288"/>
    </source>
</evidence>
<feature type="domain" description="Glucose/Sorbosone dehydrogenase" evidence="12">
    <location>
        <begin position="81"/>
        <end position="364"/>
    </location>
</feature>
<dbReference type="Proteomes" id="UP000008311">
    <property type="component" value="Unassembled WGS sequence"/>
</dbReference>
<keyword evidence="7" id="KW-0472">Membrane</keyword>
<organism evidence="13 14">
    <name type="scientific">Ricinus communis</name>
    <name type="common">Castor bean</name>
    <dbReference type="NCBI Taxonomy" id="3988"/>
    <lineage>
        <taxon>Eukaryota</taxon>
        <taxon>Viridiplantae</taxon>
        <taxon>Streptophyta</taxon>
        <taxon>Embryophyta</taxon>
        <taxon>Tracheophyta</taxon>
        <taxon>Spermatophyta</taxon>
        <taxon>Magnoliopsida</taxon>
        <taxon>eudicotyledons</taxon>
        <taxon>Gunneridae</taxon>
        <taxon>Pentapetalae</taxon>
        <taxon>rosids</taxon>
        <taxon>fabids</taxon>
        <taxon>Malpighiales</taxon>
        <taxon>Euphorbiaceae</taxon>
        <taxon>Acalyphoideae</taxon>
        <taxon>Acalypheae</taxon>
        <taxon>Ricinus</taxon>
    </lineage>
</organism>
<dbReference type="STRING" id="3988.B9R922"/>
<dbReference type="FunFam" id="2.120.10.30:FF:000067">
    <property type="entry name" value="HHIP-like 1"/>
    <property type="match status" value="1"/>
</dbReference>
<dbReference type="InterPro" id="IPR011042">
    <property type="entry name" value="6-blade_b-propeller_TolB-like"/>
</dbReference>
<gene>
    <name evidence="13" type="ORF">RCOM_1513160</name>
</gene>
<keyword evidence="6" id="KW-0560">Oxidoreductase</keyword>
<dbReference type="PANTHER" id="PTHR19328">
    <property type="entry name" value="HEDGEHOG-INTERACTING PROTEIN"/>
    <property type="match status" value="1"/>
</dbReference>
<dbReference type="AlphaFoldDB" id="B9R922"/>
<dbReference type="GO" id="GO:0016491">
    <property type="term" value="F:oxidoreductase activity"/>
    <property type="evidence" value="ECO:0007669"/>
    <property type="project" value="UniProtKB-KW"/>
</dbReference>
<dbReference type="Pfam" id="PF07995">
    <property type="entry name" value="GSDH"/>
    <property type="match status" value="1"/>
</dbReference>
<dbReference type="InterPro" id="IPR012938">
    <property type="entry name" value="Glc/Sorbosone_DH"/>
</dbReference>
<evidence type="ECO:0000256" key="5">
    <source>
        <dbReference type="ARBA" id="ARBA00022891"/>
    </source>
</evidence>
<feature type="chain" id="PRO_5002890801" evidence="11">
    <location>
        <begin position="19"/>
        <end position="522"/>
    </location>
</feature>
<evidence type="ECO:0000256" key="8">
    <source>
        <dbReference type="ARBA" id="ARBA00023180"/>
    </source>
</evidence>
<evidence type="ECO:0000256" key="6">
    <source>
        <dbReference type="ARBA" id="ARBA00023002"/>
    </source>
</evidence>
<evidence type="ECO:0000256" key="4">
    <source>
        <dbReference type="ARBA" id="ARBA00022729"/>
    </source>
</evidence>
<comment type="cofactor">
    <cofactor evidence="1">
        <name>pyrroloquinoline quinone</name>
        <dbReference type="ChEBI" id="CHEBI:58442"/>
    </cofactor>
</comment>
<comment type="subcellular location">
    <subcellularLocation>
        <location evidence="2">Cell membrane</location>
        <topology evidence="2">Lipid-anchor</topology>
    </subcellularLocation>
</comment>
<evidence type="ECO:0000313" key="13">
    <source>
        <dbReference type="EMBL" id="EEF52099.1"/>
    </source>
</evidence>
<dbReference type="PANTHER" id="PTHR19328:SF70">
    <property type="entry name" value="PROTEIN, PUTATIVE-RELATED"/>
    <property type="match status" value="1"/>
</dbReference>
<keyword evidence="14" id="KW-1185">Reference proteome</keyword>
<name>B9R922_RICCO</name>
<dbReference type="Gene3D" id="2.120.10.30">
    <property type="entry name" value="TolB, C-terminal domain"/>
    <property type="match status" value="1"/>
</dbReference>
<reference evidence="14" key="1">
    <citation type="journal article" date="2010" name="Nat. Biotechnol.">
        <title>Draft genome sequence of the oilseed species Ricinus communis.</title>
        <authorList>
            <person name="Chan A.P."/>
            <person name="Crabtree J."/>
            <person name="Zhao Q."/>
            <person name="Lorenzi H."/>
            <person name="Orvis J."/>
            <person name="Puiu D."/>
            <person name="Melake-Berhan A."/>
            <person name="Jones K.M."/>
            <person name="Redman J."/>
            <person name="Chen G."/>
            <person name="Cahoon E.B."/>
            <person name="Gedil M."/>
            <person name="Stanke M."/>
            <person name="Haas B.J."/>
            <person name="Wortman J.R."/>
            <person name="Fraser-Liggett C.M."/>
            <person name="Ravel J."/>
            <person name="Rabinowicz P.D."/>
        </authorList>
    </citation>
    <scope>NUCLEOTIDE SEQUENCE [LARGE SCALE GENOMIC DNA]</scope>
    <source>
        <strain evidence="14">cv. Hale</strain>
    </source>
</reference>